<protein>
    <recommendedName>
        <fullName evidence="10">DNA polymerase III beta sliding clamp C-terminal domain-containing protein</fullName>
    </recommendedName>
</protein>
<dbReference type="EMBL" id="BARV01019270">
    <property type="protein sequence ID" value="GAI29072.1"/>
    <property type="molecule type" value="Genomic_DNA"/>
</dbReference>
<keyword evidence="8" id="KW-0238">DNA-binding</keyword>
<evidence type="ECO:0000256" key="2">
    <source>
        <dbReference type="ARBA" id="ARBA00010752"/>
    </source>
</evidence>
<evidence type="ECO:0000259" key="10">
    <source>
        <dbReference type="Pfam" id="PF02768"/>
    </source>
</evidence>
<evidence type="ECO:0000256" key="8">
    <source>
        <dbReference type="ARBA" id="ARBA00023125"/>
    </source>
</evidence>
<name>X1MBQ2_9ZZZZ</name>
<evidence type="ECO:0000256" key="3">
    <source>
        <dbReference type="ARBA" id="ARBA00022490"/>
    </source>
</evidence>
<dbReference type="PANTHER" id="PTHR30478:SF0">
    <property type="entry name" value="BETA SLIDING CLAMP"/>
    <property type="match status" value="1"/>
</dbReference>
<dbReference type="GO" id="GO:0008408">
    <property type="term" value="F:3'-5' exonuclease activity"/>
    <property type="evidence" value="ECO:0007669"/>
    <property type="project" value="InterPro"/>
</dbReference>
<evidence type="ECO:0000256" key="5">
    <source>
        <dbReference type="ARBA" id="ARBA00022695"/>
    </source>
</evidence>
<keyword evidence="3" id="KW-0963">Cytoplasm</keyword>
<keyword evidence="6" id="KW-0235">DNA replication</keyword>
<dbReference type="InterPro" id="IPR022635">
    <property type="entry name" value="DNA_polIII_beta_C"/>
</dbReference>
<evidence type="ECO:0000256" key="1">
    <source>
        <dbReference type="ARBA" id="ARBA00004496"/>
    </source>
</evidence>
<organism evidence="11">
    <name type="scientific">marine sediment metagenome</name>
    <dbReference type="NCBI Taxonomy" id="412755"/>
    <lineage>
        <taxon>unclassified sequences</taxon>
        <taxon>metagenomes</taxon>
        <taxon>ecological metagenomes</taxon>
    </lineage>
</organism>
<dbReference type="GO" id="GO:0006271">
    <property type="term" value="P:DNA strand elongation involved in DNA replication"/>
    <property type="evidence" value="ECO:0007669"/>
    <property type="project" value="TreeGrafter"/>
</dbReference>
<dbReference type="Pfam" id="PF02768">
    <property type="entry name" value="DNA_pol3_beta_3"/>
    <property type="match status" value="1"/>
</dbReference>
<dbReference type="AlphaFoldDB" id="X1MBQ2"/>
<proteinExistence type="inferred from homology"/>
<keyword evidence="7" id="KW-0239">DNA-directed DNA polymerase</keyword>
<comment type="similarity">
    <text evidence="2">Belongs to the beta sliding clamp family.</text>
</comment>
<feature type="region of interest" description="Disordered" evidence="9">
    <location>
        <begin position="107"/>
        <end position="144"/>
    </location>
</feature>
<accession>X1MBQ2</accession>
<evidence type="ECO:0000313" key="11">
    <source>
        <dbReference type="EMBL" id="GAI29072.1"/>
    </source>
</evidence>
<keyword evidence="5" id="KW-0548">Nucleotidyltransferase</keyword>
<dbReference type="GO" id="GO:0009360">
    <property type="term" value="C:DNA polymerase III complex"/>
    <property type="evidence" value="ECO:0007669"/>
    <property type="project" value="InterPro"/>
</dbReference>
<evidence type="ECO:0000256" key="6">
    <source>
        <dbReference type="ARBA" id="ARBA00022705"/>
    </source>
</evidence>
<dbReference type="GO" id="GO:0005737">
    <property type="term" value="C:cytoplasm"/>
    <property type="evidence" value="ECO:0007669"/>
    <property type="project" value="UniProtKB-SubCell"/>
</dbReference>
<gene>
    <name evidence="11" type="ORF">S06H3_32406</name>
</gene>
<evidence type="ECO:0000256" key="4">
    <source>
        <dbReference type="ARBA" id="ARBA00022679"/>
    </source>
</evidence>
<reference evidence="11" key="1">
    <citation type="journal article" date="2014" name="Front. Microbiol.">
        <title>High frequency of phylogenetically diverse reductive dehalogenase-homologous genes in deep subseafloor sedimentary metagenomes.</title>
        <authorList>
            <person name="Kawai M."/>
            <person name="Futagami T."/>
            <person name="Toyoda A."/>
            <person name="Takaki Y."/>
            <person name="Nishi S."/>
            <person name="Hori S."/>
            <person name="Arai W."/>
            <person name="Tsubouchi T."/>
            <person name="Morono Y."/>
            <person name="Uchiyama I."/>
            <person name="Ito T."/>
            <person name="Fujiyama A."/>
            <person name="Inagaki F."/>
            <person name="Takami H."/>
        </authorList>
    </citation>
    <scope>NUCLEOTIDE SEQUENCE</scope>
    <source>
        <strain evidence="11">Expedition CK06-06</strain>
    </source>
</reference>
<dbReference type="GO" id="GO:0003677">
    <property type="term" value="F:DNA binding"/>
    <property type="evidence" value="ECO:0007669"/>
    <property type="project" value="UniProtKB-KW"/>
</dbReference>
<comment type="subcellular location">
    <subcellularLocation>
        <location evidence="1">Cytoplasm</location>
    </subcellularLocation>
</comment>
<dbReference type="InterPro" id="IPR001001">
    <property type="entry name" value="DNA_polIII_beta"/>
</dbReference>
<feature type="compositionally biased region" description="Acidic residues" evidence="9">
    <location>
        <begin position="111"/>
        <end position="134"/>
    </location>
</feature>
<evidence type="ECO:0000256" key="7">
    <source>
        <dbReference type="ARBA" id="ARBA00022932"/>
    </source>
</evidence>
<sequence length="144" mass="15685">GSQLELAVRRVLSVARMGKNIVRLAFHDDVVTVSAKYDDQEVESTGKVLMQGAPNNVALDASFLLDYLKGKEGIVTLSWESQGSPVLFNHQKNPTVLIMPMSVADAATEVEPAEEAEVEPAEEAEVEPAEEAEAEPAPKKRKRK</sequence>
<dbReference type="Gene3D" id="3.10.150.10">
    <property type="entry name" value="DNA Polymerase III, subunit A, domain 2"/>
    <property type="match status" value="1"/>
</dbReference>
<feature type="domain" description="DNA polymerase III beta sliding clamp C-terminal" evidence="10">
    <location>
        <begin position="4"/>
        <end position="101"/>
    </location>
</feature>
<dbReference type="PANTHER" id="PTHR30478">
    <property type="entry name" value="DNA POLYMERASE III SUBUNIT BETA"/>
    <property type="match status" value="1"/>
</dbReference>
<dbReference type="SUPFAM" id="SSF55979">
    <property type="entry name" value="DNA clamp"/>
    <property type="match status" value="1"/>
</dbReference>
<evidence type="ECO:0000256" key="9">
    <source>
        <dbReference type="SAM" id="MobiDB-lite"/>
    </source>
</evidence>
<comment type="caution">
    <text evidence="11">The sequence shown here is derived from an EMBL/GenBank/DDBJ whole genome shotgun (WGS) entry which is preliminary data.</text>
</comment>
<feature type="non-terminal residue" evidence="11">
    <location>
        <position position="1"/>
    </location>
</feature>
<keyword evidence="4" id="KW-0808">Transferase</keyword>
<dbReference type="GO" id="GO:0003887">
    <property type="term" value="F:DNA-directed DNA polymerase activity"/>
    <property type="evidence" value="ECO:0007669"/>
    <property type="project" value="UniProtKB-KW"/>
</dbReference>
<dbReference type="InterPro" id="IPR046938">
    <property type="entry name" value="DNA_clamp_sf"/>
</dbReference>